<sequence>MNAGKPLAKWVSTSTKGASMPYKARLFTREKVINPHPEIRKRGAHGGIIEKSIRNRYKTRNRTGTAGKPAFRYGKVSATGENDGYRPSEYLLEYVPPFSDGPYINKKVVYENRETIRQRLYRLHYRPPPGHTDYRRPGLRVGK</sequence>
<evidence type="ECO:0000313" key="3">
    <source>
        <dbReference type="Proteomes" id="UP000005536"/>
    </source>
</evidence>
<evidence type="ECO:0000256" key="1">
    <source>
        <dbReference type="SAM" id="MobiDB-lite"/>
    </source>
</evidence>
<feature type="region of interest" description="Disordered" evidence="1">
    <location>
        <begin position="57"/>
        <end position="78"/>
    </location>
</feature>
<name>D4DTB3_NEIEG</name>
<evidence type="ECO:0000313" key="2">
    <source>
        <dbReference type="EMBL" id="EFE48962.1"/>
    </source>
</evidence>
<protein>
    <submittedName>
        <fullName evidence="2">Uncharacterized protein</fullName>
    </submittedName>
</protein>
<proteinExistence type="predicted"/>
<dbReference type="AlphaFoldDB" id="D4DTB3"/>
<organism evidence="2 3">
    <name type="scientific">Neisseria elongata subsp. glycolytica ATCC 29315</name>
    <dbReference type="NCBI Taxonomy" id="546263"/>
    <lineage>
        <taxon>Bacteria</taxon>
        <taxon>Pseudomonadati</taxon>
        <taxon>Pseudomonadota</taxon>
        <taxon>Betaproteobacteria</taxon>
        <taxon>Neisseriales</taxon>
        <taxon>Neisseriaceae</taxon>
        <taxon>Neisseria</taxon>
    </lineage>
</organism>
<comment type="caution">
    <text evidence="2">The sequence shown here is derived from an EMBL/GenBank/DDBJ whole genome shotgun (WGS) entry which is preliminary data.</text>
</comment>
<reference evidence="2 3" key="1">
    <citation type="submission" date="2010-02" db="EMBL/GenBank/DDBJ databases">
        <authorList>
            <person name="Weinstock G."/>
            <person name="Sodergren E."/>
            <person name="Clifton S."/>
            <person name="Fulton L."/>
            <person name="Fulton B."/>
            <person name="Courtney L."/>
            <person name="Fronick C."/>
            <person name="Harrison M."/>
            <person name="Strong C."/>
            <person name="Farmer C."/>
            <person name="Delahaunty K."/>
            <person name="Markovic C."/>
            <person name="Hall O."/>
            <person name="Minx P."/>
            <person name="Tomlinson C."/>
            <person name="Mitreva M."/>
            <person name="Nelson J."/>
            <person name="Hou S."/>
            <person name="Wollam A."/>
            <person name="Pepin K.H."/>
            <person name="Johnson M."/>
            <person name="Bhonagiri V."/>
            <person name="Zhang X."/>
            <person name="Suruliraj S."/>
            <person name="Warren W."/>
            <person name="Chinwalla A."/>
            <person name="Mardis E.R."/>
            <person name="Wilson R.K."/>
        </authorList>
    </citation>
    <scope>NUCLEOTIDE SEQUENCE [LARGE SCALE GENOMIC DNA]</scope>
    <source>
        <strain evidence="2 3">ATCC 29315</strain>
    </source>
</reference>
<dbReference type="Proteomes" id="UP000005536">
    <property type="component" value="Unassembled WGS sequence"/>
</dbReference>
<dbReference type="EMBL" id="ADBF01000230">
    <property type="protein sequence ID" value="EFE48962.1"/>
    <property type="molecule type" value="Genomic_DNA"/>
</dbReference>
<accession>D4DTB3</accession>
<gene>
    <name evidence="2" type="ORF">NEIELOOT_02317</name>
</gene>